<name>A0A8S5TZ38_9CAUD</name>
<proteinExistence type="predicted"/>
<accession>A0A8S5TZ38</accession>
<dbReference type="EMBL" id="BK015962">
    <property type="protein sequence ID" value="DAF87451.1"/>
    <property type="molecule type" value="Genomic_DNA"/>
</dbReference>
<reference evidence="1" key="1">
    <citation type="journal article" date="2021" name="Proc. Natl. Acad. Sci. U.S.A.">
        <title>A Catalog of Tens of Thousands of Viruses from Human Metagenomes Reveals Hidden Associations with Chronic Diseases.</title>
        <authorList>
            <person name="Tisza M.J."/>
            <person name="Buck C.B."/>
        </authorList>
    </citation>
    <scope>NUCLEOTIDE SEQUENCE</scope>
    <source>
        <strain evidence="1">CtnPP24</strain>
    </source>
</reference>
<evidence type="ECO:0000313" key="1">
    <source>
        <dbReference type="EMBL" id="DAF87451.1"/>
    </source>
</evidence>
<sequence length="82" mass="9377">MNKLIIAAFPASAIKFMVQGETEQVDSQKMCWFPEFEENFTPYLEKEYSIQEIYVLGPKSYIPEVVSKIKGLTTLPVIEEGI</sequence>
<protein>
    <submittedName>
        <fullName evidence="1">Uncharacterized protein</fullName>
    </submittedName>
</protein>
<organism evidence="1">
    <name type="scientific">Siphoviridae sp. ctnPP24</name>
    <dbReference type="NCBI Taxonomy" id="2825662"/>
    <lineage>
        <taxon>Viruses</taxon>
        <taxon>Duplodnaviria</taxon>
        <taxon>Heunggongvirae</taxon>
        <taxon>Uroviricota</taxon>
        <taxon>Caudoviricetes</taxon>
    </lineage>
</organism>